<dbReference type="RefSeq" id="XP_014257076.1">
    <property type="nucleotide sequence ID" value="XM_014401590.2"/>
</dbReference>
<evidence type="ECO:0008006" key="12">
    <source>
        <dbReference type="Google" id="ProtNLM"/>
    </source>
</evidence>
<dbReference type="EnsemblMetazoa" id="XM_014401590.2">
    <property type="protein sequence ID" value="XP_014257076.1"/>
    <property type="gene ID" value="LOC106670916"/>
</dbReference>
<dbReference type="Proteomes" id="UP000494040">
    <property type="component" value="Unassembled WGS sequence"/>
</dbReference>
<name>A0A8I6SC20_CIMLE</name>
<keyword evidence="3" id="KW-0813">Transport</keyword>
<dbReference type="RefSeq" id="XP_014257075.1">
    <property type="nucleotide sequence ID" value="XM_014401589.2"/>
</dbReference>
<evidence type="ECO:0000256" key="8">
    <source>
        <dbReference type="ARBA" id="ARBA00023136"/>
    </source>
</evidence>
<dbReference type="InterPro" id="IPR008389">
    <property type="entry name" value="ATPase_V0-cplx_e1/e2_su"/>
</dbReference>
<dbReference type="GO" id="GO:0012505">
    <property type="term" value="C:endomembrane system"/>
    <property type="evidence" value="ECO:0007669"/>
    <property type="project" value="UniProtKB-SubCell"/>
</dbReference>
<evidence type="ECO:0000256" key="7">
    <source>
        <dbReference type="ARBA" id="ARBA00023065"/>
    </source>
</evidence>
<evidence type="ECO:0000256" key="1">
    <source>
        <dbReference type="ARBA" id="ARBA00004127"/>
    </source>
</evidence>
<dbReference type="PANTHER" id="PTHR12263">
    <property type="entry name" value="VACUOLAR ATP SYNTHASE SUBUNIT H"/>
    <property type="match status" value="1"/>
</dbReference>
<evidence type="ECO:0000256" key="6">
    <source>
        <dbReference type="ARBA" id="ARBA00022989"/>
    </source>
</evidence>
<feature type="transmembrane region" description="Helical" evidence="9">
    <location>
        <begin position="38"/>
        <end position="56"/>
    </location>
</feature>
<comment type="similarity">
    <text evidence="2">Belongs to the V-ATPase e1/e2 subunit family.</text>
</comment>
<dbReference type="GO" id="GO:0046961">
    <property type="term" value="F:proton-transporting ATPase activity, rotational mechanism"/>
    <property type="evidence" value="ECO:0007669"/>
    <property type="project" value="InterPro"/>
</dbReference>
<dbReference type="Pfam" id="PF05493">
    <property type="entry name" value="ATP_synt_H"/>
    <property type="match status" value="1"/>
</dbReference>
<accession>A0A8I6SC20</accession>
<evidence type="ECO:0000256" key="2">
    <source>
        <dbReference type="ARBA" id="ARBA00008328"/>
    </source>
</evidence>
<evidence type="ECO:0000256" key="9">
    <source>
        <dbReference type="SAM" id="Phobius"/>
    </source>
</evidence>
<dbReference type="GeneID" id="106670916"/>
<keyword evidence="5" id="KW-0375">Hydrogen ion transport</keyword>
<keyword evidence="7" id="KW-0406">Ion transport</keyword>
<keyword evidence="6 9" id="KW-1133">Transmembrane helix</keyword>
<dbReference type="OMA" id="TDAIWYL"/>
<proteinExistence type="inferred from homology"/>
<protein>
    <recommendedName>
        <fullName evidence="12">V-type proton ATPase subunit</fullName>
    </recommendedName>
</protein>
<keyword evidence="8 9" id="KW-0472">Membrane</keyword>
<evidence type="ECO:0000256" key="5">
    <source>
        <dbReference type="ARBA" id="ARBA00022781"/>
    </source>
</evidence>
<comment type="subcellular location">
    <subcellularLocation>
        <location evidence="1">Endomembrane system</location>
        <topology evidence="1">Multi-pass membrane protein</topology>
    </subcellularLocation>
</comment>
<dbReference type="GO" id="GO:0033179">
    <property type="term" value="C:proton-transporting V-type ATPase, V0 domain"/>
    <property type="evidence" value="ECO:0007669"/>
    <property type="project" value="InterPro"/>
</dbReference>
<keyword evidence="4 9" id="KW-0812">Transmembrane</keyword>
<keyword evidence="11" id="KW-1185">Reference proteome</keyword>
<evidence type="ECO:0000256" key="4">
    <source>
        <dbReference type="ARBA" id="ARBA00022692"/>
    </source>
</evidence>
<dbReference type="PANTHER" id="PTHR12263:SF0">
    <property type="entry name" value="V-TYPE PROTON ATPASE SUBUNIT"/>
    <property type="match status" value="1"/>
</dbReference>
<organism evidence="10 11">
    <name type="scientific">Cimex lectularius</name>
    <name type="common">Bed bug</name>
    <name type="synonym">Acanthia lectularia</name>
    <dbReference type="NCBI Taxonomy" id="79782"/>
    <lineage>
        <taxon>Eukaryota</taxon>
        <taxon>Metazoa</taxon>
        <taxon>Ecdysozoa</taxon>
        <taxon>Arthropoda</taxon>
        <taxon>Hexapoda</taxon>
        <taxon>Insecta</taxon>
        <taxon>Pterygota</taxon>
        <taxon>Neoptera</taxon>
        <taxon>Paraneoptera</taxon>
        <taxon>Hemiptera</taxon>
        <taxon>Heteroptera</taxon>
        <taxon>Panheteroptera</taxon>
        <taxon>Cimicomorpha</taxon>
        <taxon>Cimicidae</taxon>
        <taxon>Cimex</taxon>
    </lineage>
</organism>
<evidence type="ECO:0000313" key="10">
    <source>
        <dbReference type="EnsemblMetazoa" id="XP_014257076.1"/>
    </source>
</evidence>
<dbReference type="AlphaFoldDB" id="A0A8I6SC20"/>
<evidence type="ECO:0000256" key="3">
    <source>
        <dbReference type="ARBA" id="ARBA00022448"/>
    </source>
</evidence>
<feature type="transmembrane region" description="Helical" evidence="9">
    <location>
        <begin position="6"/>
        <end position="26"/>
    </location>
</feature>
<evidence type="ECO:0000313" key="11">
    <source>
        <dbReference type="Proteomes" id="UP000494040"/>
    </source>
</evidence>
<dbReference type="KEGG" id="clec:106670916"/>
<dbReference type="EnsemblMetazoa" id="XM_014401589.2">
    <property type="protein sequence ID" value="XP_014257075.1"/>
    <property type="gene ID" value="LOC106670916"/>
</dbReference>
<reference evidence="10" key="1">
    <citation type="submission" date="2022-01" db="UniProtKB">
        <authorList>
            <consortium name="EnsemblMetazoa"/>
        </authorList>
    </citation>
    <scope>IDENTIFICATION</scope>
</reference>
<dbReference type="OrthoDB" id="1508846at2759"/>
<sequence>MGYSVIPLAVVSGFWAVVGLVVPFFIPKGPNKGIIQWSLVLTAACCWLIYICTYLVQMNPLVGPRIKSVVLMNMAREWGNEIKEG</sequence>